<keyword evidence="2" id="KW-0472">Membrane</keyword>
<accession>A0AAU3HV37</accession>
<dbReference type="EMBL" id="CP109546">
    <property type="protein sequence ID" value="WTZ08780.1"/>
    <property type="molecule type" value="Genomic_DNA"/>
</dbReference>
<evidence type="ECO:0000259" key="3">
    <source>
        <dbReference type="Pfam" id="PF25231"/>
    </source>
</evidence>
<feature type="transmembrane region" description="Helical" evidence="2">
    <location>
        <begin position="27"/>
        <end position="52"/>
    </location>
</feature>
<keyword evidence="2" id="KW-1133">Transmembrane helix</keyword>
<reference evidence="4" key="1">
    <citation type="submission" date="2022-10" db="EMBL/GenBank/DDBJ databases">
        <title>The complete genomes of actinobacterial strains from the NBC collection.</title>
        <authorList>
            <person name="Joergensen T.S."/>
            <person name="Alvarez Arevalo M."/>
            <person name="Sterndorff E.B."/>
            <person name="Faurdal D."/>
            <person name="Vuksanovic O."/>
            <person name="Mourched A.-S."/>
            <person name="Charusanti P."/>
            <person name="Shaw S."/>
            <person name="Blin K."/>
            <person name="Weber T."/>
        </authorList>
    </citation>
    <scope>NUCLEOTIDE SEQUENCE</scope>
    <source>
        <strain evidence="4">NBC_01393</strain>
    </source>
</reference>
<organism evidence="4">
    <name type="scientific">Streptomyces sp. NBC_01393</name>
    <dbReference type="NCBI Taxonomy" id="2903851"/>
    <lineage>
        <taxon>Bacteria</taxon>
        <taxon>Bacillati</taxon>
        <taxon>Actinomycetota</taxon>
        <taxon>Actinomycetes</taxon>
        <taxon>Kitasatosporales</taxon>
        <taxon>Streptomycetaceae</taxon>
        <taxon>Streptomyces</taxon>
    </lineage>
</organism>
<evidence type="ECO:0000256" key="2">
    <source>
        <dbReference type="SAM" id="Phobius"/>
    </source>
</evidence>
<feature type="compositionally biased region" description="Gly residues" evidence="1">
    <location>
        <begin position="327"/>
        <end position="336"/>
    </location>
</feature>
<feature type="transmembrane region" description="Helical" evidence="2">
    <location>
        <begin position="130"/>
        <end position="153"/>
    </location>
</feature>
<sequence>MIPLAPLGVDHILGGAFVTMRRYAKPLFGLALAGVAVLAALTLGLQVFVYHSTKDQMDRMSAAPRSIDPADLRAVLIAFGFVWAVGMLVSLVASSFIQASSAATLHDAVLGRRVPLGAVWKRAWSRTPSVLGVTLLMGVFMAIPMALFALMFFGMMMAAASNGEPFVPAGPAFLLLLLSFPLALWLLVRFSFAPAAAVLEGASPLTALRRSARLVRGAWWRTFGITLLGGLIACIVAIVVNVPFRFAMPTPQPYTTSTRTSVSMSEVYVQSLPDLGPALVLSAIAGVFVQLFFMVFMPLLSGLLYIDQRIRREGLADVLMRAADTGTPGGPGGPEAPGGPAAPGGPQTPGGPQAPESLR</sequence>
<dbReference type="Pfam" id="PF25231">
    <property type="entry name" value="DUF7847"/>
    <property type="match status" value="1"/>
</dbReference>
<dbReference type="AlphaFoldDB" id="A0AAU3HV37"/>
<feature type="compositionally biased region" description="Low complexity" evidence="1">
    <location>
        <begin position="350"/>
        <end position="359"/>
    </location>
</feature>
<feature type="region of interest" description="Disordered" evidence="1">
    <location>
        <begin position="322"/>
        <end position="359"/>
    </location>
</feature>
<name>A0AAU3HV37_9ACTN</name>
<proteinExistence type="predicted"/>
<gene>
    <name evidence="4" type="ORF">OG699_12730</name>
</gene>
<protein>
    <recommendedName>
        <fullName evidence="3">DUF7847 domain-containing protein</fullName>
    </recommendedName>
</protein>
<dbReference type="InterPro" id="IPR057169">
    <property type="entry name" value="DUF7847"/>
</dbReference>
<evidence type="ECO:0000256" key="1">
    <source>
        <dbReference type="SAM" id="MobiDB-lite"/>
    </source>
</evidence>
<feature type="transmembrane region" description="Helical" evidence="2">
    <location>
        <begin position="72"/>
        <end position="93"/>
    </location>
</feature>
<feature type="transmembrane region" description="Helical" evidence="2">
    <location>
        <begin position="278"/>
        <end position="306"/>
    </location>
</feature>
<feature type="domain" description="DUF7847" evidence="3">
    <location>
        <begin position="84"/>
        <end position="291"/>
    </location>
</feature>
<feature type="transmembrane region" description="Helical" evidence="2">
    <location>
        <begin position="173"/>
        <end position="199"/>
    </location>
</feature>
<feature type="transmembrane region" description="Helical" evidence="2">
    <location>
        <begin position="219"/>
        <end position="244"/>
    </location>
</feature>
<evidence type="ECO:0000313" key="4">
    <source>
        <dbReference type="EMBL" id="WTZ08780.1"/>
    </source>
</evidence>
<keyword evidence="2" id="KW-0812">Transmembrane</keyword>